<reference evidence="2" key="1">
    <citation type="journal article" date="2023" name="Nat. Plants">
        <title>Single-cell RNA sequencing provides a high-resolution roadmap for understanding the multicellular compartmentation of specialized metabolism.</title>
        <authorList>
            <person name="Sun S."/>
            <person name="Shen X."/>
            <person name="Li Y."/>
            <person name="Li Y."/>
            <person name="Wang S."/>
            <person name="Li R."/>
            <person name="Zhang H."/>
            <person name="Shen G."/>
            <person name="Guo B."/>
            <person name="Wei J."/>
            <person name="Xu J."/>
            <person name="St-Pierre B."/>
            <person name="Chen S."/>
            <person name="Sun C."/>
        </authorList>
    </citation>
    <scope>NUCLEOTIDE SEQUENCE [LARGE SCALE GENOMIC DNA]</scope>
</reference>
<dbReference type="Proteomes" id="UP001060085">
    <property type="component" value="Linkage Group LG03"/>
</dbReference>
<evidence type="ECO:0000313" key="2">
    <source>
        <dbReference type="Proteomes" id="UP001060085"/>
    </source>
</evidence>
<gene>
    <name evidence="1" type="ORF">M9H77_15156</name>
</gene>
<organism evidence="1 2">
    <name type="scientific">Catharanthus roseus</name>
    <name type="common">Madagascar periwinkle</name>
    <name type="synonym">Vinca rosea</name>
    <dbReference type="NCBI Taxonomy" id="4058"/>
    <lineage>
        <taxon>Eukaryota</taxon>
        <taxon>Viridiplantae</taxon>
        <taxon>Streptophyta</taxon>
        <taxon>Embryophyta</taxon>
        <taxon>Tracheophyta</taxon>
        <taxon>Spermatophyta</taxon>
        <taxon>Magnoliopsida</taxon>
        <taxon>eudicotyledons</taxon>
        <taxon>Gunneridae</taxon>
        <taxon>Pentapetalae</taxon>
        <taxon>asterids</taxon>
        <taxon>lamiids</taxon>
        <taxon>Gentianales</taxon>
        <taxon>Apocynaceae</taxon>
        <taxon>Rauvolfioideae</taxon>
        <taxon>Vinceae</taxon>
        <taxon>Catharanthinae</taxon>
        <taxon>Catharanthus</taxon>
    </lineage>
</organism>
<accession>A0ACC0BQB3</accession>
<protein>
    <submittedName>
        <fullName evidence="1">Uncharacterized protein</fullName>
    </submittedName>
</protein>
<dbReference type="EMBL" id="CM044703">
    <property type="protein sequence ID" value="KAI5674792.1"/>
    <property type="molecule type" value="Genomic_DNA"/>
</dbReference>
<proteinExistence type="predicted"/>
<sequence length="179" mass="19897">MGFLGEKTSKLQVIDCSLRLFVIPFSIASIWLTVTNHQTDSSYGSIVYSNLTGLKYMVFISAISGGYAVLAAVSLWVKCLVSKAWIFFVSDQVVAYLMVTSVAAATEILYLAYNGDQEVTWSEACTTYGRFCNRLKLVLALHVITLCCFLLLALISAYRLFSRFAPPFLPSKEAEEQQN</sequence>
<keyword evidence="2" id="KW-1185">Reference proteome</keyword>
<evidence type="ECO:0000313" key="1">
    <source>
        <dbReference type="EMBL" id="KAI5674792.1"/>
    </source>
</evidence>
<comment type="caution">
    <text evidence="1">The sequence shown here is derived from an EMBL/GenBank/DDBJ whole genome shotgun (WGS) entry which is preliminary data.</text>
</comment>
<name>A0ACC0BQB3_CATRO</name>